<dbReference type="AlphaFoldDB" id="A0A150NJX3"/>
<dbReference type="EMBL" id="LROU01000124">
    <property type="protein sequence ID" value="KYF33748.1"/>
    <property type="molecule type" value="Genomic_DNA"/>
</dbReference>
<name>A0A150NJX3_STRMT</name>
<dbReference type="Proteomes" id="UP000075442">
    <property type="component" value="Unassembled WGS sequence"/>
</dbReference>
<protein>
    <submittedName>
        <fullName evidence="1">Uncharacterized protein</fullName>
    </submittedName>
</protein>
<dbReference type="PATRIC" id="fig|28037.235.peg.1842"/>
<sequence length="51" mass="6300">MKNLDYKLQLDLLRNPKKDHFISSKKKVTFLILQKKIKRKDYNFAWKYAKL</sequence>
<gene>
    <name evidence="1" type="ORF">SMIM3I_00677</name>
</gene>
<organism evidence="1 2">
    <name type="scientific">Streptococcus mitis</name>
    <dbReference type="NCBI Taxonomy" id="28037"/>
    <lineage>
        <taxon>Bacteria</taxon>
        <taxon>Bacillati</taxon>
        <taxon>Bacillota</taxon>
        <taxon>Bacilli</taxon>
        <taxon>Lactobacillales</taxon>
        <taxon>Streptococcaceae</taxon>
        <taxon>Streptococcus</taxon>
        <taxon>Streptococcus mitis group</taxon>
    </lineage>
</organism>
<evidence type="ECO:0000313" key="1">
    <source>
        <dbReference type="EMBL" id="KYF33748.1"/>
    </source>
</evidence>
<proteinExistence type="predicted"/>
<evidence type="ECO:0000313" key="2">
    <source>
        <dbReference type="Proteomes" id="UP000075442"/>
    </source>
</evidence>
<comment type="caution">
    <text evidence="1">The sequence shown here is derived from an EMBL/GenBank/DDBJ whole genome shotgun (WGS) entry which is preliminary data.</text>
</comment>
<accession>A0A150NJX3</accession>
<reference evidence="1 2" key="1">
    <citation type="submission" date="2016-01" db="EMBL/GenBank/DDBJ databases">
        <title>Highly variable Streptococcus oralis 1 are common among viridans streptococci isolated from primates.</title>
        <authorList>
            <person name="Denapaite D."/>
            <person name="Rieger M."/>
            <person name="Koendgen S."/>
            <person name="Brueckner R."/>
            <person name="Ochigava I."/>
            <person name="Kappeler P."/>
            <person name="Maetz-Rensing K."/>
            <person name="Leendertz F."/>
        </authorList>
    </citation>
    <scope>NUCLEOTIDE SEQUENCE [LARGE SCALE GENOMIC DNA]</scope>
    <source>
        <strain evidence="1 2">M3-1</strain>
    </source>
</reference>